<dbReference type="PROSITE" id="PS51257">
    <property type="entry name" value="PROKAR_LIPOPROTEIN"/>
    <property type="match status" value="1"/>
</dbReference>
<proteinExistence type="predicted"/>
<evidence type="ECO:0008006" key="3">
    <source>
        <dbReference type="Google" id="ProtNLM"/>
    </source>
</evidence>
<comment type="caution">
    <text evidence="1">The sequence shown here is derived from an EMBL/GenBank/DDBJ whole genome shotgun (WGS) entry which is preliminary data.</text>
</comment>
<protein>
    <recommendedName>
        <fullName evidence="3">Lipoprotein</fullName>
    </recommendedName>
</protein>
<dbReference type="EMBL" id="JAENIJ010000008">
    <property type="protein sequence ID" value="MBK1882229.1"/>
    <property type="molecule type" value="Genomic_DNA"/>
</dbReference>
<name>A0A934VW83_9BACT</name>
<evidence type="ECO:0000313" key="1">
    <source>
        <dbReference type="EMBL" id="MBK1882229.1"/>
    </source>
</evidence>
<sequence>MKAMSQARHFFILSMLIPLSLTSCGSIKETTSAQVSKISNFSISGLLPGHIPVVEAREKDLVDLPSGKERALAYEQEKAQREMLLAGPINIKEPALPEGDDFVIGGLLPSKPE</sequence>
<dbReference type="Proteomes" id="UP000603141">
    <property type="component" value="Unassembled WGS sequence"/>
</dbReference>
<dbReference type="AlphaFoldDB" id="A0A934VW83"/>
<reference evidence="1" key="1">
    <citation type="submission" date="2021-01" db="EMBL/GenBank/DDBJ databases">
        <title>Modified the classification status of verrucomicrobia.</title>
        <authorList>
            <person name="Feng X."/>
        </authorList>
    </citation>
    <scope>NUCLEOTIDE SEQUENCE</scope>
    <source>
        <strain evidence="1">KCTC 22041</strain>
    </source>
</reference>
<gene>
    <name evidence="1" type="ORF">JIN85_07375</name>
</gene>
<evidence type="ECO:0000313" key="2">
    <source>
        <dbReference type="Proteomes" id="UP000603141"/>
    </source>
</evidence>
<organism evidence="1 2">
    <name type="scientific">Luteolibacter pohnpeiensis</name>
    <dbReference type="NCBI Taxonomy" id="454153"/>
    <lineage>
        <taxon>Bacteria</taxon>
        <taxon>Pseudomonadati</taxon>
        <taxon>Verrucomicrobiota</taxon>
        <taxon>Verrucomicrobiia</taxon>
        <taxon>Verrucomicrobiales</taxon>
        <taxon>Verrucomicrobiaceae</taxon>
        <taxon>Luteolibacter</taxon>
    </lineage>
</organism>
<accession>A0A934VW83</accession>
<keyword evidence="2" id="KW-1185">Reference proteome</keyword>